<dbReference type="Proteomes" id="UP000244867">
    <property type="component" value="Unassembled WGS sequence"/>
</dbReference>
<gene>
    <name evidence="1" type="ORF">C7S10_21895</name>
</gene>
<dbReference type="AlphaFoldDB" id="A0A2R7YRK1"/>
<evidence type="ECO:0000313" key="2">
    <source>
        <dbReference type="Proteomes" id="UP000244867"/>
    </source>
</evidence>
<sequence>MWTGRETYERAVFLVEGFDLAQGGHVHPQLQEWAQRRSGTTNIGWPWVLLRLALGTSPDVLEGRDLGPLTAEEDLAALSLLRKALRDVVATH</sequence>
<evidence type="ECO:0000313" key="1">
    <source>
        <dbReference type="EMBL" id="PUA78923.1"/>
    </source>
</evidence>
<name>A0A2R7YRK1_9ACTN</name>
<accession>A0A2R7YRK1</accession>
<proteinExistence type="predicted"/>
<comment type="caution">
    <text evidence="1">The sequence shown here is derived from an EMBL/GenBank/DDBJ whole genome shotgun (WGS) entry which is preliminary data.</text>
</comment>
<reference evidence="1 2" key="1">
    <citation type="submission" date="2018-03" db="EMBL/GenBank/DDBJ databases">
        <authorList>
            <person name="Keele B.F."/>
        </authorList>
    </citation>
    <scope>NUCLEOTIDE SEQUENCE [LARGE SCALE GENOMIC DNA]</scope>
    <source>
        <strain evidence="1 2">IB-3</strain>
    </source>
</reference>
<dbReference type="EMBL" id="PYXZ01000019">
    <property type="protein sequence ID" value="PUA78923.1"/>
    <property type="molecule type" value="Genomic_DNA"/>
</dbReference>
<protein>
    <submittedName>
        <fullName evidence="1">Uncharacterized protein</fullName>
    </submittedName>
</protein>
<organism evidence="1 2">
    <name type="scientific">Nocardioides currus</name>
    <dbReference type="NCBI Taxonomy" id="2133958"/>
    <lineage>
        <taxon>Bacteria</taxon>
        <taxon>Bacillati</taxon>
        <taxon>Actinomycetota</taxon>
        <taxon>Actinomycetes</taxon>
        <taxon>Propionibacteriales</taxon>
        <taxon>Nocardioidaceae</taxon>
        <taxon>Nocardioides</taxon>
    </lineage>
</organism>
<keyword evidence="2" id="KW-1185">Reference proteome</keyword>